<dbReference type="InterPro" id="IPR036551">
    <property type="entry name" value="Flavin_trans-like"/>
</dbReference>
<organism evidence="2">
    <name type="scientific">hydrothermal vent metagenome</name>
    <dbReference type="NCBI Taxonomy" id="652676"/>
    <lineage>
        <taxon>unclassified sequences</taxon>
        <taxon>metagenomes</taxon>
        <taxon>ecological metagenomes</taxon>
    </lineage>
</organism>
<dbReference type="Gene3D" id="3.40.50.1950">
    <property type="entry name" value="Flavin prenyltransferase-like"/>
    <property type="match status" value="1"/>
</dbReference>
<name>A0A3B1BU79_9ZZZZ</name>
<dbReference type="SUPFAM" id="SSF52507">
    <property type="entry name" value="Homo-oligomeric flavin-containing Cys decarboxylases, HFCD"/>
    <property type="match status" value="1"/>
</dbReference>
<dbReference type="GO" id="GO:0003824">
    <property type="term" value="F:catalytic activity"/>
    <property type="evidence" value="ECO:0007669"/>
    <property type="project" value="InterPro"/>
</dbReference>
<sequence length="173" mass="18498">MSGRIGWAVTGAGHLIKEIFEIADSLDNVDLFLSRAAEEVLKMYKVDTASLPHKIHREGHASAPVTGKFATGHYKCLIVAPASGNSVAKFVTGIADTLVTNIFAQAGKSRVPIIVFPTDVAPEMESMGPSKKPVMVYPRSVDLDNTDKLAGFKGVTVVRSIDDLKTAVQEMTG</sequence>
<evidence type="ECO:0000259" key="1">
    <source>
        <dbReference type="Pfam" id="PF02441"/>
    </source>
</evidence>
<dbReference type="EMBL" id="UOGA01000032">
    <property type="protein sequence ID" value="VAX15078.1"/>
    <property type="molecule type" value="Genomic_DNA"/>
</dbReference>
<dbReference type="InterPro" id="IPR003382">
    <property type="entry name" value="Flavoprotein"/>
</dbReference>
<reference evidence="2" key="1">
    <citation type="submission" date="2018-06" db="EMBL/GenBank/DDBJ databases">
        <authorList>
            <person name="Zhirakovskaya E."/>
        </authorList>
    </citation>
    <scope>NUCLEOTIDE SEQUENCE</scope>
</reference>
<proteinExistence type="predicted"/>
<accession>A0A3B1BU79</accession>
<dbReference type="AlphaFoldDB" id="A0A3B1BU79"/>
<evidence type="ECO:0000313" key="2">
    <source>
        <dbReference type="EMBL" id="VAX15078.1"/>
    </source>
</evidence>
<dbReference type="Pfam" id="PF02441">
    <property type="entry name" value="Flavoprotein"/>
    <property type="match status" value="1"/>
</dbReference>
<protein>
    <submittedName>
        <fullName evidence="2">Archaeal flavoprotein COG1036</fullName>
    </submittedName>
</protein>
<feature type="domain" description="Flavoprotein" evidence="1">
    <location>
        <begin position="4"/>
        <end position="140"/>
    </location>
</feature>
<gene>
    <name evidence="2" type="ORF">MNBD_NITROSPINAE04-255</name>
</gene>